<organism evidence="1 2">
    <name type="scientific">Streptomyces griseoruber</name>
    <dbReference type="NCBI Taxonomy" id="1943"/>
    <lineage>
        <taxon>Bacteria</taxon>
        <taxon>Bacillati</taxon>
        <taxon>Actinomycetota</taxon>
        <taxon>Actinomycetes</taxon>
        <taxon>Kitasatosporales</taxon>
        <taxon>Streptomycetaceae</taxon>
        <taxon>Streptomyces</taxon>
    </lineage>
</organism>
<dbReference type="EMBL" id="LMWW01000002">
    <property type="protein sequence ID" value="KUN88693.1"/>
    <property type="molecule type" value="Genomic_DNA"/>
</dbReference>
<comment type="caution">
    <text evidence="1">The sequence shown here is derived from an EMBL/GenBank/DDBJ whole genome shotgun (WGS) entry which is preliminary data.</text>
</comment>
<proteinExistence type="predicted"/>
<gene>
    <name evidence="1" type="ORF">AQJ64_01655</name>
</gene>
<accession>A0A117RG03</accession>
<protein>
    <submittedName>
        <fullName evidence="1">Uncharacterized protein</fullName>
    </submittedName>
</protein>
<evidence type="ECO:0000313" key="1">
    <source>
        <dbReference type="EMBL" id="KUN88693.1"/>
    </source>
</evidence>
<dbReference type="Proteomes" id="UP000052982">
    <property type="component" value="Unassembled WGS sequence"/>
</dbReference>
<sequence>MPDLVMVVGQGWVTGTNSEREGGVGAAAVKRAGGVGPSQEGPATATPVIAVPQAVDRFGKRTC</sequence>
<dbReference type="AlphaFoldDB" id="A0A117RG03"/>
<keyword evidence="2" id="KW-1185">Reference proteome</keyword>
<dbReference type="STRING" id="1943.AQJ64_01655"/>
<evidence type="ECO:0000313" key="2">
    <source>
        <dbReference type="Proteomes" id="UP000052982"/>
    </source>
</evidence>
<name>A0A117RG03_9ACTN</name>
<reference evidence="1 2" key="1">
    <citation type="submission" date="2015-10" db="EMBL/GenBank/DDBJ databases">
        <title>Draft genome sequence of Streptomyces griseoruber DSM 40281, type strain for the species Streptomyces griseoruber.</title>
        <authorList>
            <person name="Ruckert C."/>
            <person name="Winkler A."/>
            <person name="Kalinowski J."/>
            <person name="Kampfer P."/>
            <person name="Glaeser S."/>
        </authorList>
    </citation>
    <scope>NUCLEOTIDE SEQUENCE [LARGE SCALE GENOMIC DNA]</scope>
    <source>
        <strain evidence="1 2">DSM 40281</strain>
    </source>
</reference>